<dbReference type="SUPFAM" id="SSF53067">
    <property type="entry name" value="Actin-like ATPase domain"/>
    <property type="match status" value="2"/>
</dbReference>
<dbReference type="RefSeq" id="XP_014564286.1">
    <property type="nucleotide sequence ID" value="XM_014708800.1"/>
</dbReference>
<name>A0A0B2ULY6_9MICR</name>
<dbReference type="InterPro" id="IPR013126">
    <property type="entry name" value="Hsp_70_fam"/>
</dbReference>
<dbReference type="GO" id="GO:0005524">
    <property type="term" value="F:ATP binding"/>
    <property type="evidence" value="ECO:0007669"/>
    <property type="project" value="UniProtKB-KW"/>
</dbReference>
<feature type="region of interest" description="Disordered" evidence="4">
    <location>
        <begin position="678"/>
        <end position="703"/>
    </location>
</feature>
<dbReference type="AlphaFoldDB" id="A0A0B2ULY6"/>
<dbReference type="InterPro" id="IPR018181">
    <property type="entry name" value="Heat_shock_70_CS"/>
</dbReference>
<dbReference type="PROSITE" id="PS00297">
    <property type="entry name" value="HSP70_1"/>
    <property type="match status" value="1"/>
</dbReference>
<dbReference type="PROSITE" id="PS01036">
    <property type="entry name" value="HSP70_3"/>
    <property type="match status" value="1"/>
</dbReference>
<reference evidence="6 7" key="1">
    <citation type="journal article" date="2014" name="MBio">
        <title>The Ordospora colligata genome; evolution of extreme reduction in microsporidia and host-to-parasite horizontal gene transfer.</title>
        <authorList>
            <person name="Pombert J.-F."/>
            <person name="Haag K.L."/>
            <person name="Beidas S."/>
            <person name="Ebert D."/>
            <person name="Keeling P.J."/>
        </authorList>
    </citation>
    <scope>NUCLEOTIDE SEQUENCE [LARGE SCALE GENOMIC DNA]</scope>
    <source>
        <strain evidence="6 7">OC4</strain>
    </source>
</reference>
<dbReference type="Gene3D" id="3.30.30.30">
    <property type="match status" value="1"/>
</dbReference>
<dbReference type="STRING" id="1354746.A0A0B2ULY6"/>
<proteinExistence type="inferred from homology"/>
<dbReference type="PANTHER" id="PTHR19375">
    <property type="entry name" value="HEAT SHOCK PROTEIN 70KDA"/>
    <property type="match status" value="1"/>
</dbReference>
<keyword evidence="2 3" id="KW-0067">ATP-binding</keyword>
<protein>
    <submittedName>
        <fullName evidence="6">Hsp70-like protein</fullName>
    </submittedName>
</protein>
<organism evidence="6 7">
    <name type="scientific">Ordospora colligata OC4</name>
    <dbReference type="NCBI Taxonomy" id="1354746"/>
    <lineage>
        <taxon>Eukaryota</taxon>
        <taxon>Fungi</taxon>
        <taxon>Fungi incertae sedis</taxon>
        <taxon>Microsporidia</taxon>
        <taxon>Ordosporidae</taxon>
        <taxon>Ordospora</taxon>
    </lineage>
</organism>
<evidence type="ECO:0000256" key="3">
    <source>
        <dbReference type="RuleBase" id="RU003322"/>
    </source>
</evidence>
<dbReference type="SUPFAM" id="SSF100920">
    <property type="entry name" value="Heat shock protein 70kD (HSP70), peptide-binding domain"/>
    <property type="match status" value="1"/>
</dbReference>
<evidence type="ECO:0000256" key="4">
    <source>
        <dbReference type="SAM" id="MobiDB-lite"/>
    </source>
</evidence>
<evidence type="ECO:0000256" key="1">
    <source>
        <dbReference type="ARBA" id="ARBA00022741"/>
    </source>
</evidence>
<accession>A0A0B2ULY6</accession>
<dbReference type="GO" id="GO:0140662">
    <property type="term" value="F:ATP-dependent protein folding chaperone"/>
    <property type="evidence" value="ECO:0007669"/>
    <property type="project" value="InterPro"/>
</dbReference>
<dbReference type="Proteomes" id="UP000031056">
    <property type="component" value="Unassembled WGS sequence"/>
</dbReference>
<evidence type="ECO:0000256" key="2">
    <source>
        <dbReference type="ARBA" id="ARBA00022840"/>
    </source>
</evidence>
<comment type="caution">
    <text evidence="6">The sequence shown here is derived from an EMBL/GenBank/DDBJ whole genome shotgun (WGS) entry which is preliminary data.</text>
</comment>
<keyword evidence="7" id="KW-1185">Reference proteome</keyword>
<dbReference type="OrthoDB" id="434160at2759"/>
<dbReference type="Pfam" id="PF00012">
    <property type="entry name" value="HSP70"/>
    <property type="match status" value="1"/>
</dbReference>
<dbReference type="InParanoid" id="A0A0B2ULY6"/>
<evidence type="ECO:0000313" key="7">
    <source>
        <dbReference type="Proteomes" id="UP000031056"/>
    </source>
</evidence>
<dbReference type="PROSITE" id="PS00329">
    <property type="entry name" value="HSP70_2"/>
    <property type="match status" value="1"/>
</dbReference>
<dbReference type="Gene3D" id="2.60.34.10">
    <property type="entry name" value="Substrate Binding Domain Of DNAk, Chain A, domain 1"/>
    <property type="match status" value="1"/>
</dbReference>
<evidence type="ECO:0000256" key="5">
    <source>
        <dbReference type="SAM" id="SignalP"/>
    </source>
</evidence>
<sequence length="703" mass="78953">MIGGLLWLAMIFCRDASRMEGYNERYNEKESGVDLRESVAVGIDLGTTYSCICVWKPSTKDTEFVYAESGEETSPSVVNFTKELGPDGKSLKYEAVAGWPGSQRYNADGNANAYFYAFKRAMGIDDLSNIDKKVEEIKNNASVPIFVENVGGKRRVAYKLQEDGSNEYQSVTPEELSSHVLSMLKSYILKDYNIEGLTITVPAYFNLNQEAATREAAKLAGLPTPIIWKEPAAAAFAYTHDLTKKGVFKNEDLNSDMSICVFDLGGGTFDVSIVEPSDKLMMVMVYEGDNYLGGENVNDNLTKYFADYIRKQVGFDVMANQNVKLRLRNIVESMKIELCNKVRESPGRKSNELVSRPFIYEGEKSVELSLSNEKFNELNEGFYMKIRNVMNRLLNQDGKGNGGYDKNLVSRVLLVGGSTRIPKVIDIVEEIFGAKKIHYEGVDADTIVARGAALHTAQEIGMLADKIQTIDTIPLSLGICTEEDRFDQIIAKGEFIPAHGSKEFTTASDNQTKVRIRLAQGGMESFKQNIYIGDIEVDLPGNQPKGMPRIEVSIDMGSDGKIQLRAEDKQTGKNAKADFDSNVAKMTPQDIKRMEERVYSEENRELKAKRDVIRQFEHILDMTDKGEDFNKIPEEVKKDALEHIAKMKLWLEKNKESLSRVEIEHKLQQFVDEMKGYVPSQPITEEVPSQPVPEEKEAGREEL</sequence>
<feature type="compositionally biased region" description="Basic and acidic residues" evidence="4">
    <location>
        <begin position="693"/>
        <end position="703"/>
    </location>
</feature>
<keyword evidence="1 3" id="KW-0547">Nucleotide-binding</keyword>
<dbReference type="Gene3D" id="3.90.640.10">
    <property type="entry name" value="Actin, Chain A, domain 4"/>
    <property type="match status" value="1"/>
</dbReference>
<dbReference type="VEuPathDB" id="MicrosporidiaDB:M896_020800"/>
<dbReference type="Gene3D" id="3.30.420.40">
    <property type="match status" value="2"/>
</dbReference>
<dbReference type="HOGENOM" id="CLU_005965_2_1_1"/>
<evidence type="ECO:0000313" key="6">
    <source>
        <dbReference type="EMBL" id="KHN70244.1"/>
    </source>
</evidence>
<dbReference type="GeneID" id="26261175"/>
<dbReference type="InterPro" id="IPR043129">
    <property type="entry name" value="ATPase_NBD"/>
</dbReference>
<gene>
    <name evidence="6" type="ORF">M896_020800</name>
</gene>
<dbReference type="EMBL" id="JOKQ01000002">
    <property type="protein sequence ID" value="KHN70244.1"/>
    <property type="molecule type" value="Genomic_DNA"/>
</dbReference>
<dbReference type="PRINTS" id="PR00301">
    <property type="entry name" value="HEATSHOCK70"/>
</dbReference>
<comment type="similarity">
    <text evidence="3">Belongs to the heat shock protein 70 family.</text>
</comment>
<feature type="signal peptide" evidence="5">
    <location>
        <begin position="1"/>
        <end position="16"/>
    </location>
</feature>
<feature type="chain" id="PRO_5002079074" evidence="5">
    <location>
        <begin position="17"/>
        <end position="703"/>
    </location>
</feature>
<dbReference type="InterPro" id="IPR029047">
    <property type="entry name" value="HSP70_peptide-bd_sf"/>
</dbReference>
<keyword evidence="5" id="KW-0732">Signal</keyword>